<dbReference type="InterPro" id="IPR024775">
    <property type="entry name" value="DinB-like"/>
</dbReference>
<dbReference type="AlphaFoldDB" id="A0A1X0FZG9"/>
<gene>
    <name evidence="3" type="ORF">BST30_09185</name>
    <name evidence="2" type="ORF">MMAN_41740</name>
</gene>
<dbReference type="EMBL" id="AP022590">
    <property type="protein sequence ID" value="BBY40040.1"/>
    <property type="molecule type" value="Genomic_DNA"/>
</dbReference>
<protein>
    <recommendedName>
        <fullName evidence="1">DinB-like domain-containing protein</fullName>
    </recommendedName>
</protein>
<dbReference type="Gene3D" id="1.20.120.450">
    <property type="entry name" value="dinb family like domain"/>
    <property type="match status" value="1"/>
</dbReference>
<dbReference type="EMBL" id="MVHW01000007">
    <property type="protein sequence ID" value="ORB07116.1"/>
    <property type="molecule type" value="Genomic_DNA"/>
</dbReference>
<name>A0A1X0FZG9_MYCNT</name>
<dbReference type="SUPFAM" id="SSF109854">
    <property type="entry name" value="DinB/YfiT-like putative metalloenzymes"/>
    <property type="match status" value="1"/>
</dbReference>
<feature type="domain" description="DinB-like" evidence="1">
    <location>
        <begin position="36"/>
        <end position="156"/>
    </location>
</feature>
<accession>A0A1X0FZG9</accession>
<evidence type="ECO:0000313" key="3">
    <source>
        <dbReference type="EMBL" id="ORB07116.1"/>
    </source>
</evidence>
<dbReference type="Pfam" id="PF12867">
    <property type="entry name" value="DinB_2"/>
    <property type="match status" value="1"/>
</dbReference>
<reference evidence="2 5" key="2">
    <citation type="journal article" date="2019" name="Emerg. Microbes Infect.">
        <title>Comprehensive subspecies identification of 175 nontuberculous mycobacteria species based on 7547 genomic profiles.</title>
        <authorList>
            <person name="Matsumoto Y."/>
            <person name="Kinjo T."/>
            <person name="Motooka D."/>
            <person name="Nabeya D."/>
            <person name="Jung N."/>
            <person name="Uechi K."/>
            <person name="Horii T."/>
            <person name="Iida T."/>
            <person name="Fujita J."/>
            <person name="Nakamura S."/>
        </authorList>
    </citation>
    <scope>NUCLEOTIDE SEQUENCE [LARGE SCALE GENOMIC DNA]</scope>
    <source>
        <strain evidence="2 5">JCM 18113</strain>
    </source>
</reference>
<reference evidence="3 4" key="1">
    <citation type="submission" date="2017-02" db="EMBL/GenBank/DDBJ databases">
        <title>The new phylogeny of genus Mycobacterium.</title>
        <authorList>
            <person name="Tortoli E."/>
            <person name="Trovato A."/>
            <person name="Cirillo D.M."/>
        </authorList>
    </citation>
    <scope>NUCLEOTIDE SEQUENCE [LARGE SCALE GENOMIC DNA]</scope>
    <source>
        <strain evidence="3 4">DSM 45255</strain>
    </source>
</reference>
<evidence type="ECO:0000313" key="4">
    <source>
        <dbReference type="Proteomes" id="UP000192760"/>
    </source>
</evidence>
<organism evidence="3 4">
    <name type="scientific">Mycobacterium mantenii</name>
    <dbReference type="NCBI Taxonomy" id="560555"/>
    <lineage>
        <taxon>Bacteria</taxon>
        <taxon>Bacillati</taxon>
        <taxon>Actinomycetota</taxon>
        <taxon>Actinomycetes</taxon>
        <taxon>Mycobacteriales</taxon>
        <taxon>Mycobacteriaceae</taxon>
        <taxon>Mycobacterium</taxon>
        <taxon>Mycobacterium avium complex (MAC)</taxon>
    </lineage>
</organism>
<dbReference type="Proteomes" id="UP000465812">
    <property type="component" value="Chromosome"/>
</dbReference>
<reference evidence="2" key="3">
    <citation type="submission" date="2020-02" db="EMBL/GenBank/DDBJ databases">
        <authorList>
            <person name="Matsumoto Y."/>
            <person name="Kinjo T."/>
            <person name="Motooka D."/>
            <person name="Nabeya D."/>
            <person name="Jung N."/>
            <person name="Uechi K."/>
            <person name="Horii T."/>
            <person name="Iida T."/>
            <person name="Fujita J."/>
            <person name="Nakamura S."/>
        </authorList>
    </citation>
    <scope>NUCLEOTIDE SEQUENCE</scope>
    <source>
        <strain evidence="2">JCM 18113</strain>
    </source>
</reference>
<dbReference type="Proteomes" id="UP000192760">
    <property type="component" value="Unassembled WGS sequence"/>
</dbReference>
<keyword evidence="5" id="KW-1185">Reference proteome</keyword>
<dbReference type="STRING" id="560555.BST30_09185"/>
<evidence type="ECO:0000313" key="5">
    <source>
        <dbReference type="Proteomes" id="UP000465812"/>
    </source>
</evidence>
<dbReference type="InterPro" id="IPR034660">
    <property type="entry name" value="DinB/YfiT-like"/>
</dbReference>
<proteinExistence type="predicted"/>
<sequence length="167" mass="18289">MEETCSECAFDESLAQPTDVALALPPLAPVIGDDIRALSAELARRRPSSDVWSPVEYLGHLRESMAFHRGLIESALAEDNPFIPMVDPDKSVAKAGYADADIGALVGQFERRVDRLCHLLAELDGGAVNRTLTLDDRQVTVGLVARSAWHECHHHRGDIRRLGRASP</sequence>
<evidence type="ECO:0000313" key="2">
    <source>
        <dbReference type="EMBL" id="BBY40040.1"/>
    </source>
</evidence>
<evidence type="ECO:0000259" key="1">
    <source>
        <dbReference type="Pfam" id="PF12867"/>
    </source>
</evidence>